<organism evidence="1">
    <name type="scientific">Talaromyces marneffei PM1</name>
    <dbReference type="NCBI Taxonomy" id="1077442"/>
    <lineage>
        <taxon>Eukaryota</taxon>
        <taxon>Fungi</taxon>
        <taxon>Dikarya</taxon>
        <taxon>Ascomycota</taxon>
        <taxon>Pezizomycotina</taxon>
        <taxon>Eurotiomycetes</taxon>
        <taxon>Eurotiomycetidae</taxon>
        <taxon>Eurotiales</taxon>
        <taxon>Trichocomaceae</taxon>
        <taxon>Talaromyces</taxon>
        <taxon>Talaromyces sect. Talaromyces</taxon>
    </lineage>
</organism>
<dbReference type="AlphaFoldDB" id="A0A093VHP9"/>
<dbReference type="EMBL" id="JPOX01000003">
    <property type="protein sequence ID" value="KFX52052.1"/>
    <property type="molecule type" value="Genomic_DNA"/>
</dbReference>
<accession>A0A093VHP9</accession>
<dbReference type="HOGENOM" id="CLU_634879_0_0_1"/>
<comment type="caution">
    <text evidence="1">The sequence shown here is derived from an EMBL/GenBank/DDBJ whole genome shotgun (WGS) entry which is preliminary data.</text>
</comment>
<evidence type="ECO:0000313" key="1">
    <source>
        <dbReference type="EMBL" id="KFX52052.1"/>
    </source>
</evidence>
<sequence length="432" mass="48981">MFYGQCRSDNYGISWSIQWIGHKTIPNTIGKGFRLNGIKGASVGRDVCFAIFNHNLYAVSTVAKDETEMNNWRSFYNVACIAPGSRSPDLHTIWRRDHKEKSIDESRTNISISINETTGKPRILESRVEWHEAWSRNVRTYYEEPLPPVSLTPVIDDLKNLPVPLRGPTEEDRARYQRIGKMVHSDCSRLPWAENQYHTYHNCAGAFIKLFTDTETGKLCLQTKFCQGDSSMMTLNQEHSCPTQSWPANDDKYSDQLHIPSGRITKTMSDDGSMICLVDTNDSEPQIVLISFDPRIRIPYTGNEDEETSEPTRECNHLQVELRADNILLSTKDVRHHRLKKEAGLSWKQFIMAWSNSAAVTVDRLEGDKSVGDEVEEVEDDLDAVLRSAGTELEHLTVAFADGRPVSHALCDSTGMVRQVKLDTIVDLTEET</sequence>
<proteinExistence type="predicted"/>
<protein>
    <submittedName>
        <fullName evidence="1">Uncharacterized protein</fullName>
    </submittedName>
</protein>
<reference evidence="1" key="1">
    <citation type="journal article" date="2014" name="PLoS Genet.">
        <title>Signature Gene Expression Reveals Novel Clues to the Molecular Mechanisms of Dimorphic Transition in Penicillium marneffei.</title>
        <authorList>
            <person name="Yang E."/>
            <person name="Wang G."/>
            <person name="Cai J."/>
            <person name="Woo P.C."/>
            <person name="Lau S.K."/>
            <person name="Yuen K.-Y."/>
            <person name="Chow W.-N."/>
            <person name="Lin X."/>
        </authorList>
    </citation>
    <scope>NUCLEOTIDE SEQUENCE [LARGE SCALE GENOMIC DNA]</scope>
    <source>
        <strain evidence="1">PM1</strain>
    </source>
</reference>
<gene>
    <name evidence="1" type="ORF">GQ26_0030240</name>
</gene>
<name>A0A093VHP9_TALMA</name>